<comment type="subcellular location">
    <subcellularLocation>
        <location evidence="1">Preautophagosomal structure membrane</location>
        <topology evidence="1">Peripheral membrane protein</topology>
    </subcellularLocation>
</comment>
<dbReference type="STRING" id="307507.A0A2V0NW90"/>
<sequence>MARSGIHSLSFNQDFGCFACGTTSGFRVYNSDPFKETFCRGFSNGGIGIVEMLFRCNILAIVGGGDAPQYPPNKVMIWDDHQGKCIGELSFKTQVRAVRLRRDRIVVALEHKVLVYNFADLKLLHQIETLANSRGLVALSPSSDALVLACPGLHTGQVRVELYDRKQTRFISAHNAALAAIALSPDGKRLATCSDKGTLVRVWSTADGAKLQELRRGSQPAAIHAVAFSRACEWLAVSSDKDTVHVWALSAAAATGREEGRSGGGAGGGGGGSGGGGGGDSGGSGGGSGGGGGGAEAGAKNAGLAVISAFKSYVPIPVPQYLSSEWSFAQYRVPPPPPHAPRGAPPGAAAAQQAAAQQLQAAAAADQQQQQQQHGSQGRILVGFSPSEPHALVIVTQSGGYYKVAFDPVKGGACTQLAAFNFASWLQSGDEGELGGEGVLV</sequence>
<gene>
    <name evidence="6" type="ORF">Rsub_01924</name>
</gene>
<dbReference type="InterPro" id="IPR015943">
    <property type="entry name" value="WD40/YVTN_repeat-like_dom_sf"/>
</dbReference>
<dbReference type="InParanoid" id="A0A2V0NW90"/>
<comment type="caution">
    <text evidence="6">The sequence shown here is derived from an EMBL/GenBank/DDBJ whole genome shotgun (WGS) entry which is preliminary data.</text>
</comment>
<dbReference type="SMART" id="SM00320">
    <property type="entry name" value="WD40"/>
    <property type="match status" value="2"/>
</dbReference>
<comment type="similarity">
    <text evidence="4">Belongs to the WD repeat PROPPIN family.</text>
</comment>
<dbReference type="Proteomes" id="UP000247498">
    <property type="component" value="Unassembled WGS sequence"/>
</dbReference>
<evidence type="ECO:0000256" key="1">
    <source>
        <dbReference type="ARBA" id="ARBA00004623"/>
    </source>
</evidence>
<feature type="compositionally biased region" description="Gly residues" evidence="5">
    <location>
        <begin position="262"/>
        <end position="296"/>
    </location>
</feature>
<evidence type="ECO:0000256" key="3">
    <source>
        <dbReference type="ARBA" id="ARBA00022737"/>
    </source>
</evidence>
<dbReference type="AlphaFoldDB" id="A0A2V0NW90"/>
<dbReference type="InterPro" id="IPR048720">
    <property type="entry name" value="PROPPIN"/>
</dbReference>
<evidence type="ECO:0000256" key="4">
    <source>
        <dbReference type="ARBA" id="ARBA00025740"/>
    </source>
</evidence>
<dbReference type="Gene3D" id="2.130.10.10">
    <property type="entry name" value="YVTN repeat-like/Quinoprotein amine dehydrogenase"/>
    <property type="match status" value="1"/>
</dbReference>
<feature type="region of interest" description="Disordered" evidence="5">
    <location>
        <begin position="255"/>
        <end position="296"/>
    </location>
</feature>
<evidence type="ECO:0000313" key="6">
    <source>
        <dbReference type="EMBL" id="GBF89207.1"/>
    </source>
</evidence>
<dbReference type="OrthoDB" id="1667587at2759"/>
<keyword evidence="2" id="KW-0853">WD repeat</keyword>
<evidence type="ECO:0000256" key="2">
    <source>
        <dbReference type="ARBA" id="ARBA00022574"/>
    </source>
</evidence>
<name>A0A2V0NW90_9CHLO</name>
<reference evidence="6 7" key="1">
    <citation type="journal article" date="2018" name="Sci. Rep.">
        <title>Raphidocelis subcapitata (=Pseudokirchneriella subcapitata) provides an insight into genome evolution and environmental adaptations in the Sphaeropleales.</title>
        <authorList>
            <person name="Suzuki S."/>
            <person name="Yamaguchi H."/>
            <person name="Nakajima N."/>
            <person name="Kawachi M."/>
        </authorList>
    </citation>
    <scope>NUCLEOTIDE SEQUENCE [LARGE SCALE GENOMIC DNA]</scope>
    <source>
        <strain evidence="6 7">NIES-35</strain>
    </source>
</reference>
<protein>
    <submittedName>
        <fullName evidence="6">Uncharacterized protein</fullName>
    </submittedName>
</protein>
<keyword evidence="3" id="KW-0677">Repeat</keyword>
<dbReference type="SUPFAM" id="SSF50978">
    <property type="entry name" value="WD40 repeat-like"/>
    <property type="match status" value="1"/>
</dbReference>
<evidence type="ECO:0000313" key="7">
    <source>
        <dbReference type="Proteomes" id="UP000247498"/>
    </source>
</evidence>
<dbReference type="GO" id="GO:0034045">
    <property type="term" value="C:phagophore assembly site membrane"/>
    <property type="evidence" value="ECO:0007669"/>
    <property type="project" value="UniProtKB-SubCell"/>
</dbReference>
<dbReference type="InterPro" id="IPR001680">
    <property type="entry name" value="WD40_rpt"/>
</dbReference>
<evidence type="ECO:0000256" key="5">
    <source>
        <dbReference type="SAM" id="MobiDB-lite"/>
    </source>
</evidence>
<dbReference type="EMBL" id="BDRX01000008">
    <property type="protein sequence ID" value="GBF89207.1"/>
    <property type="molecule type" value="Genomic_DNA"/>
</dbReference>
<keyword evidence="7" id="KW-1185">Reference proteome</keyword>
<accession>A0A2V0NW90</accession>
<dbReference type="FunCoup" id="A0A2V0NW90">
    <property type="interactions" value="2082"/>
</dbReference>
<dbReference type="PANTHER" id="PTHR11227">
    <property type="entry name" value="WD-REPEAT PROTEIN INTERACTING WITH PHOSPHOINOSIDES WIPI -RELATED"/>
    <property type="match status" value="1"/>
</dbReference>
<dbReference type="Pfam" id="PF21032">
    <property type="entry name" value="PROPPIN"/>
    <property type="match status" value="1"/>
</dbReference>
<dbReference type="InterPro" id="IPR036322">
    <property type="entry name" value="WD40_repeat_dom_sf"/>
</dbReference>
<organism evidence="6 7">
    <name type="scientific">Raphidocelis subcapitata</name>
    <dbReference type="NCBI Taxonomy" id="307507"/>
    <lineage>
        <taxon>Eukaryota</taxon>
        <taxon>Viridiplantae</taxon>
        <taxon>Chlorophyta</taxon>
        <taxon>core chlorophytes</taxon>
        <taxon>Chlorophyceae</taxon>
        <taxon>CS clade</taxon>
        <taxon>Sphaeropleales</taxon>
        <taxon>Selenastraceae</taxon>
        <taxon>Raphidocelis</taxon>
    </lineage>
</organism>
<proteinExistence type="inferred from homology"/>